<evidence type="ECO:0000256" key="1">
    <source>
        <dbReference type="SAM" id="MobiDB-lite"/>
    </source>
</evidence>
<reference evidence="3" key="1">
    <citation type="journal article" date="2011" name="J. Bacteriol.">
        <title>Genome sequences of eight morphologically diverse alphaproteobacteria.</title>
        <authorList>
            <consortium name="US DOE Joint Genome Institute"/>
            <person name="Brown P.J."/>
            <person name="Kysela D.T."/>
            <person name="Buechlein A."/>
            <person name="Hemmerich C."/>
            <person name="Brun Y.V."/>
        </authorList>
    </citation>
    <scope>NUCLEOTIDE SEQUENCE [LARGE SCALE GENOMIC DNA]</scope>
    <source>
        <strain evidence="3">ATCC 15264 / DSM 4735 / LMG 14903 / NBRC 16000 / CB 81</strain>
    </source>
</reference>
<dbReference type="HOGENOM" id="CLU_2631244_0_0_5"/>
<keyword evidence="3" id="KW-1185">Reference proteome</keyword>
<dbReference type="BioCyc" id="BSUB633149:G1GM8-2246-MONOMER"/>
<dbReference type="AlphaFoldDB" id="D9QJJ7"/>
<dbReference type="InParanoid" id="D9QJJ7"/>
<feature type="region of interest" description="Disordered" evidence="1">
    <location>
        <begin position="21"/>
        <end position="77"/>
    </location>
</feature>
<proteinExistence type="predicted"/>
<sequence length="77" mass="8408">MVGGEALFLLAGQVFPVLTDAMTKPPETTPAAAEAAPSETARTPEQIAKSERAHRLAKALRDNLRRRKAVRPDRRDS</sequence>
<gene>
    <name evidence="2" type="ordered locus">Bresu_2248</name>
</gene>
<accession>D9QJJ7</accession>
<dbReference type="KEGG" id="bsb:Bresu_2248"/>
<dbReference type="Proteomes" id="UP000002696">
    <property type="component" value="Chromosome"/>
</dbReference>
<feature type="compositionally biased region" description="Low complexity" evidence="1">
    <location>
        <begin position="21"/>
        <end position="45"/>
    </location>
</feature>
<feature type="compositionally biased region" description="Basic and acidic residues" evidence="1">
    <location>
        <begin position="48"/>
        <end position="63"/>
    </location>
</feature>
<dbReference type="STRING" id="633149.Bresu_2248"/>
<evidence type="ECO:0000313" key="2">
    <source>
        <dbReference type="EMBL" id="ADL01558.1"/>
    </source>
</evidence>
<organism evidence="2 3">
    <name type="scientific">Brevundimonas subvibrioides (strain ATCC 15264 / DSM 4735 / LMG 14903 / NBRC 16000 / CB 81)</name>
    <name type="common">Caulobacter subvibrioides</name>
    <dbReference type="NCBI Taxonomy" id="633149"/>
    <lineage>
        <taxon>Bacteria</taxon>
        <taxon>Pseudomonadati</taxon>
        <taxon>Pseudomonadota</taxon>
        <taxon>Alphaproteobacteria</taxon>
        <taxon>Caulobacterales</taxon>
        <taxon>Caulobacteraceae</taxon>
        <taxon>Brevundimonas</taxon>
    </lineage>
</organism>
<evidence type="ECO:0000313" key="3">
    <source>
        <dbReference type="Proteomes" id="UP000002696"/>
    </source>
</evidence>
<dbReference type="EMBL" id="CP002102">
    <property type="protein sequence ID" value="ADL01558.1"/>
    <property type="molecule type" value="Genomic_DNA"/>
</dbReference>
<protein>
    <submittedName>
        <fullName evidence="2">Outer membrane efflux protein</fullName>
    </submittedName>
</protein>
<name>D9QJJ7_BRESC</name>